<accession>V3ZMZ1</accession>
<dbReference type="Pfam" id="PF01082">
    <property type="entry name" value="Cu2_monooxygen"/>
    <property type="match status" value="1"/>
</dbReference>
<dbReference type="HOGENOM" id="CLU_017939_3_0_1"/>
<dbReference type="Gene3D" id="2.60.120.230">
    <property type="match status" value="1"/>
</dbReference>
<dbReference type="FunFam" id="2.60.120.230:FF:000001">
    <property type="entry name" value="Monooxygenase, DBH-like 1"/>
    <property type="match status" value="1"/>
</dbReference>
<dbReference type="GO" id="GO:0042420">
    <property type="term" value="P:dopamine catabolic process"/>
    <property type="evidence" value="ECO:0007669"/>
    <property type="project" value="TreeGrafter"/>
</dbReference>
<keyword evidence="7" id="KW-0560">Oxidoreductase</keyword>
<evidence type="ECO:0000256" key="9">
    <source>
        <dbReference type="ARBA" id="ARBA00023033"/>
    </source>
</evidence>
<dbReference type="PANTHER" id="PTHR10157">
    <property type="entry name" value="DOPAMINE BETA HYDROXYLASE RELATED"/>
    <property type="match status" value="1"/>
</dbReference>
<dbReference type="SUPFAM" id="SSF49742">
    <property type="entry name" value="PHM/PNGase F"/>
    <property type="match status" value="2"/>
</dbReference>
<dbReference type="SMART" id="SM00664">
    <property type="entry name" value="DoH"/>
    <property type="match status" value="1"/>
</dbReference>
<evidence type="ECO:0000256" key="10">
    <source>
        <dbReference type="ARBA" id="ARBA00023136"/>
    </source>
</evidence>
<dbReference type="InterPro" id="IPR036939">
    <property type="entry name" value="Cu2_ascorb_mOase_N_sf"/>
</dbReference>
<evidence type="ECO:0000313" key="15">
    <source>
        <dbReference type="Proteomes" id="UP000030746"/>
    </source>
</evidence>
<evidence type="ECO:0000259" key="13">
    <source>
        <dbReference type="PROSITE" id="PS50836"/>
    </source>
</evidence>
<feature type="domain" description="DOMON" evidence="13">
    <location>
        <begin position="14"/>
        <end position="132"/>
    </location>
</feature>
<dbReference type="PRINTS" id="PR00767">
    <property type="entry name" value="DBMONOXGNASE"/>
</dbReference>
<dbReference type="GO" id="GO:0006589">
    <property type="term" value="P:octopamine biosynthetic process"/>
    <property type="evidence" value="ECO:0007669"/>
    <property type="project" value="TreeGrafter"/>
</dbReference>
<dbReference type="KEGG" id="lgi:LOTGIDRAFT_120180"/>
<dbReference type="GO" id="GO:0042421">
    <property type="term" value="P:norepinephrine biosynthetic process"/>
    <property type="evidence" value="ECO:0007669"/>
    <property type="project" value="TreeGrafter"/>
</dbReference>
<evidence type="ECO:0000256" key="2">
    <source>
        <dbReference type="ARBA" id="ARBA00004167"/>
    </source>
</evidence>
<dbReference type="GO" id="GO:0005615">
    <property type="term" value="C:extracellular space"/>
    <property type="evidence" value="ECO:0007669"/>
    <property type="project" value="TreeGrafter"/>
</dbReference>
<keyword evidence="4" id="KW-0812">Transmembrane</keyword>
<protein>
    <recommendedName>
        <fullName evidence="13">DOMON domain-containing protein</fullName>
    </recommendedName>
</protein>
<keyword evidence="15" id="KW-1185">Reference proteome</keyword>
<dbReference type="Pfam" id="PF03712">
    <property type="entry name" value="Cu2_monoox_C"/>
    <property type="match status" value="1"/>
</dbReference>
<dbReference type="Gene3D" id="2.60.120.310">
    <property type="entry name" value="Copper type II, ascorbate-dependent monooxygenase, N-terminal domain"/>
    <property type="match status" value="1"/>
</dbReference>
<keyword evidence="10" id="KW-0472">Membrane</keyword>
<gene>
    <name evidence="14" type="ORF">LOTGIDRAFT_120180</name>
</gene>
<dbReference type="STRING" id="225164.V3ZMZ1"/>
<evidence type="ECO:0000256" key="6">
    <source>
        <dbReference type="ARBA" id="ARBA00022989"/>
    </source>
</evidence>
<dbReference type="Pfam" id="PF03351">
    <property type="entry name" value="DOMON"/>
    <property type="match status" value="1"/>
</dbReference>
<dbReference type="InterPro" id="IPR045266">
    <property type="entry name" value="DOH_DOMON"/>
</dbReference>
<keyword evidence="5" id="KW-0479">Metal-binding</keyword>
<name>V3ZMZ1_LOTGI</name>
<evidence type="ECO:0000256" key="3">
    <source>
        <dbReference type="ARBA" id="ARBA00010676"/>
    </source>
</evidence>
<dbReference type="GO" id="GO:0004500">
    <property type="term" value="F:dopamine beta-monooxygenase activity"/>
    <property type="evidence" value="ECO:0007669"/>
    <property type="project" value="InterPro"/>
</dbReference>
<keyword evidence="6" id="KW-1133">Transmembrane helix</keyword>
<dbReference type="FunFam" id="2.60.120.310:FF:000004">
    <property type="entry name" value="DBH-like monooxygenase protein 1"/>
    <property type="match status" value="1"/>
</dbReference>
<dbReference type="EMBL" id="KB202014">
    <property type="protein sequence ID" value="ESO92748.1"/>
    <property type="molecule type" value="Genomic_DNA"/>
</dbReference>
<keyword evidence="12" id="KW-0325">Glycoprotein</keyword>
<dbReference type="InterPro" id="IPR014784">
    <property type="entry name" value="Cu2_ascorb_mOase-like_C"/>
</dbReference>
<evidence type="ECO:0000256" key="8">
    <source>
        <dbReference type="ARBA" id="ARBA00023008"/>
    </source>
</evidence>
<dbReference type="PANTHER" id="PTHR10157:SF29">
    <property type="entry name" value="DOPAMINE BETA-HYDROXYLASE"/>
    <property type="match status" value="1"/>
</dbReference>
<evidence type="ECO:0000256" key="5">
    <source>
        <dbReference type="ARBA" id="ARBA00022723"/>
    </source>
</evidence>
<dbReference type="GeneID" id="20231832"/>
<dbReference type="InterPro" id="IPR005018">
    <property type="entry name" value="DOMON_domain"/>
</dbReference>
<dbReference type="AlphaFoldDB" id="V3ZMZ1"/>
<evidence type="ECO:0000313" key="14">
    <source>
        <dbReference type="EMBL" id="ESO92748.1"/>
    </source>
</evidence>
<dbReference type="InterPro" id="IPR024548">
    <property type="entry name" value="Cu2_monoox_C"/>
</dbReference>
<evidence type="ECO:0000256" key="12">
    <source>
        <dbReference type="ARBA" id="ARBA00023180"/>
    </source>
</evidence>
<organism evidence="14 15">
    <name type="scientific">Lottia gigantea</name>
    <name type="common">Giant owl limpet</name>
    <dbReference type="NCBI Taxonomy" id="225164"/>
    <lineage>
        <taxon>Eukaryota</taxon>
        <taxon>Metazoa</taxon>
        <taxon>Spiralia</taxon>
        <taxon>Lophotrochozoa</taxon>
        <taxon>Mollusca</taxon>
        <taxon>Gastropoda</taxon>
        <taxon>Patellogastropoda</taxon>
        <taxon>Lottioidea</taxon>
        <taxon>Lottiidae</taxon>
        <taxon>Lottia</taxon>
    </lineage>
</organism>
<evidence type="ECO:0000256" key="4">
    <source>
        <dbReference type="ARBA" id="ARBA00022692"/>
    </source>
</evidence>
<evidence type="ECO:0000256" key="7">
    <source>
        <dbReference type="ARBA" id="ARBA00023002"/>
    </source>
</evidence>
<dbReference type="PROSITE" id="PS50836">
    <property type="entry name" value="DOMON"/>
    <property type="match status" value="1"/>
</dbReference>
<dbReference type="InterPro" id="IPR008977">
    <property type="entry name" value="PHM/PNGase_F_dom_sf"/>
</dbReference>
<dbReference type="OMA" id="THYQEIR"/>
<keyword evidence="8" id="KW-0186">Copper</keyword>
<comment type="similarity">
    <text evidence="3">Belongs to the copper type II ascorbate-dependent monooxygenase family.</text>
</comment>
<dbReference type="InterPro" id="IPR000323">
    <property type="entry name" value="Cu2_ascorb_mOase_N"/>
</dbReference>
<comment type="cofactor">
    <cofactor evidence="1">
        <name>Cu(2+)</name>
        <dbReference type="ChEBI" id="CHEBI:29036"/>
    </cofactor>
</comment>
<dbReference type="OrthoDB" id="129121at2759"/>
<dbReference type="InterPro" id="IPR028460">
    <property type="entry name" value="Tbh/DBH"/>
</dbReference>
<evidence type="ECO:0000256" key="11">
    <source>
        <dbReference type="ARBA" id="ARBA00023157"/>
    </source>
</evidence>
<dbReference type="CTD" id="20231832"/>
<reference evidence="14 15" key="1">
    <citation type="journal article" date="2013" name="Nature">
        <title>Insights into bilaterian evolution from three spiralian genomes.</title>
        <authorList>
            <person name="Simakov O."/>
            <person name="Marletaz F."/>
            <person name="Cho S.J."/>
            <person name="Edsinger-Gonzales E."/>
            <person name="Havlak P."/>
            <person name="Hellsten U."/>
            <person name="Kuo D.H."/>
            <person name="Larsson T."/>
            <person name="Lv J."/>
            <person name="Arendt D."/>
            <person name="Savage R."/>
            <person name="Osoegawa K."/>
            <person name="de Jong P."/>
            <person name="Grimwood J."/>
            <person name="Chapman J.A."/>
            <person name="Shapiro H."/>
            <person name="Aerts A."/>
            <person name="Otillar R.P."/>
            <person name="Terry A.Y."/>
            <person name="Boore J.L."/>
            <person name="Grigoriev I.V."/>
            <person name="Lindberg D.R."/>
            <person name="Seaver E.C."/>
            <person name="Weisblat D.A."/>
            <person name="Putnam N.H."/>
            <person name="Rokhsar D.S."/>
        </authorList>
    </citation>
    <scope>NUCLEOTIDE SEQUENCE [LARGE SCALE GENOMIC DNA]</scope>
</reference>
<dbReference type="CDD" id="cd09631">
    <property type="entry name" value="DOMON_DOH"/>
    <property type="match status" value="1"/>
</dbReference>
<dbReference type="GO" id="GO:0005507">
    <property type="term" value="F:copper ion binding"/>
    <property type="evidence" value="ECO:0007669"/>
    <property type="project" value="InterPro"/>
</dbReference>
<dbReference type="RefSeq" id="XP_009056437.1">
    <property type="nucleotide sequence ID" value="XM_009058189.1"/>
</dbReference>
<sequence length="550" mass="63423">MEGYKYHVMLDMKSKLMLCWNVFYENKTVSFRITCQLPPDYWFGVGFSGYGEVTNADFVVFWNDPVKTHHLQDSWTDDKGALHSDKSQDYYLNKARTEHGLSILEFSRPFDSCDDHDYLLDNGTTHVVYFTSKGTPSSCIGKDVRQLRHGFQRVQLLKPDVNLPSLPSDVWTFDITAPKVHVPGVETTYWWYITTLPKLNHKQHIVRYEGIIQKENEGIVHHIEVFHCFGNNPVKPYSGPKVPEGKMDPNSDLARCKNVMGAWAMGAEPIIYPEEAGSPIGGKDFSHYVLLEVHFHNPHLQTGHVDSSGIRFYVTPTLRQYDMGIMELGLEYTDKMVIPPGEDRFTLSGYCIADCTQMALPKDGINIFASQLHTHLTGKRVWTKHVRNGLELPEVNRDNHYSPHFQEVRVLRRPINILPGDALITECEDSTVDRRNVTFGGFSITEEMCVNYIHYYPKVNLEVCKSSISYDSLYNFFYFMKRMESVDIVINEGIKYNYNSIPWLPINVHLLDYVYQTSPISMQCNQSDGHRFPVSSFFTTYTFNMFTIPR</sequence>
<proteinExistence type="inferred from homology"/>
<keyword evidence="11" id="KW-1015">Disulfide bond</keyword>
<comment type="subcellular location">
    <subcellularLocation>
        <location evidence="2">Membrane</location>
        <topology evidence="2">Single-pass membrane protein</topology>
    </subcellularLocation>
</comment>
<dbReference type="GO" id="GO:0030667">
    <property type="term" value="C:secretory granule membrane"/>
    <property type="evidence" value="ECO:0007669"/>
    <property type="project" value="TreeGrafter"/>
</dbReference>
<dbReference type="Proteomes" id="UP000030746">
    <property type="component" value="Unassembled WGS sequence"/>
</dbReference>
<evidence type="ECO:0000256" key="1">
    <source>
        <dbReference type="ARBA" id="ARBA00001973"/>
    </source>
</evidence>
<dbReference type="InterPro" id="IPR000945">
    <property type="entry name" value="DBH-like"/>
</dbReference>
<keyword evidence="9" id="KW-0503">Monooxygenase</keyword>